<dbReference type="Pfam" id="PF03141">
    <property type="entry name" value="Methyltransf_29"/>
    <property type="match status" value="1"/>
</dbReference>
<keyword evidence="9 10" id="KW-0325">Glycoprotein</keyword>
<keyword evidence="6 10" id="KW-0735">Signal-anchor</keyword>
<feature type="region of interest" description="Disordered" evidence="11">
    <location>
        <begin position="1"/>
        <end position="21"/>
    </location>
</feature>
<evidence type="ECO:0000313" key="12">
    <source>
        <dbReference type="EMBL" id="KAK9914207.1"/>
    </source>
</evidence>
<keyword evidence="7 10" id="KW-1133">Transmembrane helix</keyword>
<evidence type="ECO:0000256" key="3">
    <source>
        <dbReference type="ARBA" id="ARBA00022603"/>
    </source>
</evidence>
<evidence type="ECO:0000256" key="8">
    <source>
        <dbReference type="ARBA" id="ARBA00023136"/>
    </source>
</evidence>
<gene>
    <name evidence="12" type="ORF">M0R45_037998</name>
</gene>
<evidence type="ECO:0000256" key="10">
    <source>
        <dbReference type="RuleBase" id="RU366043"/>
    </source>
</evidence>
<comment type="similarity">
    <text evidence="2 10">Belongs to the methyltransferase superfamily.</text>
</comment>
<dbReference type="GO" id="GO:0005802">
    <property type="term" value="C:trans-Golgi network"/>
    <property type="evidence" value="ECO:0007669"/>
    <property type="project" value="TreeGrafter"/>
</dbReference>
<dbReference type="FunFam" id="3.40.50.150:FF:000123">
    <property type="entry name" value="Putative methyltransferase PMT15"/>
    <property type="match status" value="1"/>
</dbReference>
<keyword evidence="8 10" id="KW-0472">Membrane</keyword>
<dbReference type="Gene3D" id="3.40.50.150">
    <property type="entry name" value="Vaccinia Virus protein VP39"/>
    <property type="match status" value="1"/>
</dbReference>
<evidence type="ECO:0000256" key="6">
    <source>
        <dbReference type="ARBA" id="ARBA00022968"/>
    </source>
</evidence>
<evidence type="ECO:0000256" key="11">
    <source>
        <dbReference type="SAM" id="MobiDB-lite"/>
    </source>
</evidence>
<sequence length="646" mass="73735">MASPEYRPYHPTSKPSKPFSLTSSSTWKIKPNNVYTLPLILFLCIFSYFFGLWQHGSTAPAALKQQLPCNTPDTTLTKNPQQTLDFNTHHNPNFNINSSKANTPKIYPPCDAKYSEYTPCEDAKRSLKFERDRLIYRERHCPAHDELLKCRIPAPHGYRNTFTWPKSRDLAWYANVPHKELTVEKAVQNWIIYQGDRFKFPGGGTMFPNGAGAYIDDIGELINLKDGSIRTAIDTGCGVASWGAYLLSRDILPMSFAPRDTHEAQVQFALERGVPALIGVIASKRLPYPSRAFDMAHCSRCLIPWGQYDGVYLTEVDRVLRPGGYWILSGPPIRWKKYWKGWERTKEDLNDEQTGIEDVATSLCWKKLVEKDDIAIWQKPTNHLNCKVNRKLAKNRNFCPAQDPDQAWYTKLETCLTPLPDVSSDDEVAGGNLAKWPERLNTIPPRISRGTVKGVTAEGFQQDSELWQKRVTYYKAVNNQLGQPGRYRNLLDMNAYLGGFAAALVDLPVWVMNMVPVDVKVNTLGVIYERGLIGSYQNWCEAMSTYPRTYDLIHADTVFSIFKDRCEIEDILLEMDRILRPEGSVIIRDDVDLLVKIKNTIDNMDWDSQIVDHEDGPHEREKLLFAVKKYWTAPAAKEDEQQGSHS</sequence>
<dbReference type="SUPFAM" id="SSF53335">
    <property type="entry name" value="S-adenosyl-L-methionine-dependent methyltransferases"/>
    <property type="match status" value="2"/>
</dbReference>
<dbReference type="GO" id="GO:0008168">
    <property type="term" value="F:methyltransferase activity"/>
    <property type="evidence" value="ECO:0007669"/>
    <property type="project" value="UniProtKB-UniRule"/>
</dbReference>
<dbReference type="InterPro" id="IPR004159">
    <property type="entry name" value="Put_SAM_MeTrfase"/>
</dbReference>
<dbReference type="GO" id="GO:0032259">
    <property type="term" value="P:methylation"/>
    <property type="evidence" value="ECO:0007669"/>
    <property type="project" value="UniProtKB-KW"/>
</dbReference>
<evidence type="ECO:0000313" key="13">
    <source>
        <dbReference type="Proteomes" id="UP001457282"/>
    </source>
</evidence>
<name>A0AAW1W1T1_RUBAR</name>
<evidence type="ECO:0000256" key="2">
    <source>
        <dbReference type="ARBA" id="ARBA00008361"/>
    </source>
</evidence>
<evidence type="ECO:0000256" key="5">
    <source>
        <dbReference type="ARBA" id="ARBA00022692"/>
    </source>
</evidence>
<keyword evidence="3 10" id="KW-0489">Methyltransferase</keyword>
<dbReference type="GO" id="GO:0005789">
    <property type="term" value="C:endoplasmic reticulum membrane"/>
    <property type="evidence" value="ECO:0007669"/>
    <property type="project" value="UniProtKB-SubCell"/>
</dbReference>
<reference evidence="12 13" key="1">
    <citation type="journal article" date="2023" name="G3 (Bethesda)">
        <title>A chromosome-length genome assembly and annotation of blackberry (Rubus argutus, cv. 'Hillquist').</title>
        <authorList>
            <person name="Bruna T."/>
            <person name="Aryal R."/>
            <person name="Dudchenko O."/>
            <person name="Sargent D.J."/>
            <person name="Mead D."/>
            <person name="Buti M."/>
            <person name="Cavallini A."/>
            <person name="Hytonen T."/>
            <person name="Andres J."/>
            <person name="Pham M."/>
            <person name="Weisz D."/>
            <person name="Mascagni F."/>
            <person name="Usai G."/>
            <person name="Natali L."/>
            <person name="Bassil N."/>
            <person name="Fernandez G.E."/>
            <person name="Lomsadze A."/>
            <person name="Armour M."/>
            <person name="Olukolu B."/>
            <person name="Poorten T."/>
            <person name="Britton C."/>
            <person name="Davik J."/>
            <person name="Ashrafi H."/>
            <person name="Aiden E.L."/>
            <person name="Borodovsky M."/>
            <person name="Worthington M."/>
        </authorList>
    </citation>
    <scope>NUCLEOTIDE SEQUENCE [LARGE SCALE GENOMIC DNA]</scope>
    <source>
        <strain evidence="12">PI 553951</strain>
    </source>
</reference>
<keyword evidence="4 10" id="KW-0808">Transferase</keyword>
<comment type="subcellular location">
    <subcellularLocation>
        <location evidence="1">Endoplasmic reticulum membrane</location>
        <topology evidence="1">Single-pass type II membrane protein</topology>
    </subcellularLocation>
    <subcellularLocation>
        <location evidence="10">Membrane</location>
        <topology evidence="10">Single-pass type II membrane protein</topology>
    </subcellularLocation>
</comment>
<dbReference type="EMBL" id="JBEDUW010000007">
    <property type="protein sequence ID" value="KAK9914207.1"/>
    <property type="molecule type" value="Genomic_DNA"/>
</dbReference>
<accession>A0AAW1W1T1</accession>
<dbReference type="Proteomes" id="UP001457282">
    <property type="component" value="Unassembled WGS sequence"/>
</dbReference>
<protein>
    <recommendedName>
        <fullName evidence="10">Methyltransferase</fullName>
        <ecNumber evidence="10">2.1.1.-</ecNumber>
    </recommendedName>
</protein>
<organism evidence="12 13">
    <name type="scientific">Rubus argutus</name>
    <name type="common">Southern blackberry</name>
    <dbReference type="NCBI Taxonomy" id="59490"/>
    <lineage>
        <taxon>Eukaryota</taxon>
        <taxon>Viridiplantae</taxon>
        <taxon>Streptophyta</taxon>
        <taxon>Embryophyta</taxon>
        <taxon>Tracheophyta</taxon>
        <taxon>Spermatophyta</taxon>
        <taxon>Magnoliopsida</taxon>
        <taxon>eudicotyledons</taxon>
        <taxon>Gunneridae</taxon>
        <taxon>Pentapetalae</taxon>
        <taxon>rosids</taxon>
        <taxon>fabids</taxon>
        <taxon>Rosales</taxon>
        <taxon>Rosaceae</taxon>
        <taxon>Rosoideae</taxon>
        <taxon>Rosoideae incertae sedis</taxon>
        <taxon>Rubus</taxon>
    </lineage>
</organism>
<dbReference type="PANTHER" id="PTHR10108">
    <property type="entry name" value="SAM-DEPENDENT METHYLTRANSFERASE"/>
    <property type="match status" value="1"/>
</dbReference>
<dbReference type="AlphaFoldDB" id="A0AAW1W1T1"/>
<proteinExistence type="inferred from homology"/>
<dbReference type="PANTHER" id="PTHR10108:SF1049">
    <property type="entry name" value="METHYLTRANSFERASE"/>
    <property type="match status" value="1"/>
</dbReference>
<evidence type="ECO:0000256" key="1">
    <source>
        <dbReference type="ARBA" id="ARBA00004648"/>
    </source>
</evidence>
<evidence type="ECO:0000256" key="7">
    <source>
        <dbReference type="ARBA" id="ARBA00022989"/>
    </source>
</evidence>
<evidence type="ECO:0000256" key="4">
    <source>
        <dbReference type="ARBA" id="ARBA00022679"/>
    </source>
</evidence>
<feature type="transmembrane region" description="Helical" evidence="10">
    <location>
        <begin position="34"/>
        <end position="53"/>
    </location>
</feature>
<dbReference type="EC" id="2.1.1.-" evidence="10"/>
<dbReference type="InterPro" id="IPR029063">
    <property type="entry name" value="SAM-dependent_MTases_sf"/>
</dbReference>
<dbReference type="GO" id="GO:0005768">
    <property type="term" value="C:endosome"/>
    <property type="evidence" value="ECO:0007669"/>
    <property type="project" value="TreeGrafter"/>
</dbReference>
<evidence type="ECO:0000256" key="9">
    <source>
        <dbReference type="ARBA" id="ARBA00023180"/>
    </source>
</evidence>
<keyword evidence="5 10" id="KW-0812">Transmembrane</keyword>
<keyword evidence="13" id="KW-1185">Reference proteome</keyword>
<comment type="caution">
    <text evidence="12">The sequence shown here is derived from an EMBL/GenBank/DDBJ whole genome shotgun (WGS) entry which is preliminary data.</text>
</comment>